<evidence type="ECO:0000313" key="2">
    <source>
        <dbReference type="Proteomes" id="UP000039865"/>
    </source>
</evidence>
<dbReference type="InParanoid" id="A0A077ZQJ4"/>
<proteinExistence type="predicted"/>
<accession>A0A077ZQJ4</accession>
<sequence>MLDIRIIAKKNLLKKTESETELLAQSGLLSIHYQGLSRIKNNPQQIVAIEVTNESVSNSFKAFVLNGWYLELNIKNEIRTRNIIRAYAIIPKLLMKTEIKIITIFLYIITISQQKNSILQPRYKNPYISLIQQFSRFYLSLNNIANAKKGIPIPHIKMLDQMQIWHLQKIYLEKICYKKTKMKSKQMSKRMEVGLQQSAYGTTLYPIRNGYHNHHFNPESSRYQKPELKLQLLNLYAQKIIEFAQTIKNQMKKSQVIVKND</sequence>
<evidence type="ECO:0000313" key="1">
    <source>
        <dbReference type="EMBL" id="CDW72177.1"/>
    </source>
</evidence>
<protein>
    <submittedName>
        <fullName evidence="1">Uncharacterized protein</fullName>
    </submittedName>
</protein>
<dbReference type="Proteomes" id="UP000039865">
    <property type="component" value="Unassembled WGS sequence"/>
</dbReference>
<organism evidence="1 2">
    <name type="scientific">Stylonychia lemnae</name>
    <name type="common">Ciliate</name>
    <dbReference type="NCBI Taxonomy" id="5949"/>
    <lineage>
        <taxon>Eukaryota</taxon>
        <taxon>Sar</taxon>
        <taxon>Alveolata</taxon>
        <taxon>Ciliophora</taxon>
        <taxon>Intramacronucleata</taxon>
        <taxon>Spirotrichea</taxon>
        <taxon>Stichotrichia</taxon>
        <taxon>Sporadotrichida</taxon>
        <taxon>Oxytrichidae</taxon>
        <taxon>Stylonychinae</taxon>
        <taxon>Stylonychia</taxon>
    </lineage>
</organism>
<dbReference type="AlphaFoldDB" id="A0A077ZQJ4"/>
<reference evidence="1 2" key="1">
    <citation type="submission" date="2014-06" db="EMBL/GenBank/DDBJ databases">
        <authorList>
            <person name="Swart Estienne"/>
        </authorList>
    </citation>
    <scope>NUCLEOTIDE SEQUENCE [LARGE SCALE GENOMIC DNA]</scope>
    <source>
        <strain evidence="1 2">130c</strain>
    </source>
</reference>
<keyword evidence="2" id="KW-1185">Reference proteome</keyword>
<name>A0A077ZQJ4_STYLE</name>
<dbReference type="EMBL" id="CCKQ01001070">
    <property type="protein sequence ID" value="CDW72177.1"/>
    <property type="molecule type" value="Genomic_DNA"/>
</dbReference>
<gene>
    <name evidence="1" type="primary">Contig168.g202</name>
    <name evidence="1" type="ORF">STYLEM_1132</name>
</gene>